<name>A0A9N9QQK3_9CUCU</name>
<dbReference type="AlphaFoldDB" id="A0A9N9QQK3"/>
<dbReference type="Proteomes" id="UP001152799">
    <property type="component" value="Chromosome 4"/>
</dbReference>
<proteinExistence type="predicted"/>
<sequence length="345" mass="40508">MKMNFSRQEWNENIKIDVLEFLKTSKKYKTDKYCNKEEHNRLMGFFPLSEELKKDLENYIEQKVCIDITGDVEVVLNPNSTYETPSLKTENPFLTSFSDSNKTSLNELLETIKMSLKVNQTVPETVLDELLNVNDVDLERSFNYFVKEFSLEDTQNFWNSLKDIHICSDLFVKYYINILFLPKAKQEFSYHSQEILSKLFQKYCDILKTALVKELAQANNCNEILLQYVSTLSNDEKRLILRDFTNMDKLQSQHIPILESLLKYEADPVFLIKLLESMASVATEFTMDNSYGKLLFKIINLLDRNVSGLEQPLRRILGCHRSIWRIKVEKVTLSWFNDTLTQSFI</sequence>
<dbReference type="OrthoDB" id="6775882at2759"/>
<dbReference type="EMBL" id="OU892280">
    <property type="protein sequence ID" value="CAG9768494.1"/>
    <property type="molecule type" value="Genomic_DNA"/>
</dbReference>
<gene>
    <name evidence="1" type="ORF">CEUTPL_LOCUS9031</name>
</gene>
<evidence type="ECO:0000313" key="2">
    <source>
        <dbReference type="Proteomes" id="UP001152799"/>
    </source>
</evidence>
<evidence type="ECO:0000313" key="1">
    <source>
        <dbReference type="EMBL" id="CAG9768494.1"/>
    </source>
</evidence>
<keyword evidence="2" id="KW-1185">Reference proteome</keyword>
<protein>
    <submittedName>
        <fullName evidence="1">Uncharacterized protein</fullName>
    </submittedName>
</protein>
<reference evidence="1" key="1">
    <citation type="submission" date="2022-01" db="EMBL/GenBank/DDBJ databases">
        <authorList>
            <person name="King R."/>
        </authorList>
    </citation>
    <scope>NUCLEOTIDE SEQUENCE</scope>
</reference>
<accession>A0A9N9QQK3</accession>
<organism evidence="1 2">
    <name type="scientific">Ceutorhynchus assimilis</name>
    <name type="common">cabbage seed weevil</name>
    <dbReference type="NCBI Taxonomy" id="467358"/>
    <lineage>
        <taxon>Eukaryota</taxon>
        <taxon>Metazoa</taxon>
        <taxon>Ecdysozoa</taxon>
        <taxon>Arthropoda</taxon>
        <taxon>Hexapoda</taxon>
        <taxon>Insecta</taxon>
        <taxon>Pterygota</taxon>
        <taxon>Neoptera</taxon>
        <taxon>Endopterygota</taxon>
        <taxon>Coleoptera</taxon>
        <taxon>Polyphaga</taxon>
        <taxon>Cucujiformia</taxon>
        <taxon>Curculionidae</taxon>
        <taxon>Ceutorhynchinae</taxon>
        <taxon>Ceutorhynchus</taxon>
    </lineage>
</organism>